<gene>
    <name evidence="2" type="ORF">AC812_11460</name>
</gene>
<comment type="caution">
    <text evidence="2">The sequence shown here is derived from an EMBL/GenBank/DDBJ whole genome shotgun (WGS) entry which is preliminary data.</text>
</comment>
<keyword evidence="3" id="KW-1185">Reference proteome</keyword>
<dbReference type="RefSeq" id="WP_061918597.1">
    <property type="nucleotide sequence ID" value="NZ_DF967971.1"/>
</dbReference>
<evidence type="ECO:0000313" key="3">
    <source>
        <dbReference type="Proteomes" id="UP000050514"/>
    </source>
</evidence>
<dbReference type="Gene3D" id="3.40.50.1110">
    <property type="entry name" value="SGNH hydrolase"/>
    <property type="match status" value="1"/>
</dbReference>
<accession>A0A0P6X4U6</accession>
<reference evidence="2 3" key="1">
    <citation type="submission" date="2015-07" db="EMBL/GenBank/DDBJ databases">
        <title>Draft genome of Bellilinea caldifistulae DSM 17877.</title>
        <authorList>
            <person name="Hemp J."/>
            <person name="Ward L.M."/>
            <person name="Pace L.A."/>
            <person name="Fischer W.W."/>
        </authorList>
    </citation>
    <scope>NUCLEOTIDE SEQUENCE [LARGE SCALE GENOMIC DNA]</scope>
    <source>
        <strain evidence="2 3">GOMI-1</strain>
    </source>
</reference>
<dbReference type="SUPFAM" id="SSF52266">
    <property type="entry name" value="SGNH hydrolase"/>
    <property type="match status" value="1"/>
</dbReference>
<organism evidence="2 3">
    <name type="scientific">Bellilinea caldifistulae</name>
    <dbReference type="NCBI Taxonomy" id="360411"/>
    <lineage>
        <taxon>Bacteria</taxon>
        <taxon>Bacillati</taxon>
        <taxon>Chloroflexota</taxon>
        <taxon>Anaerolineae</taxon>
        <taxon>Anaerolineales</taxon>
        <taxon>Anaerolineaceae</taxon>
        <taxon>Bellilinea</taxon>
    </lineage>
</organism>
<feature type="transmembrane region" description="Helical" evidence="1">
    <location>
        <begin position="416"/>
        <end position="435"/>
    </location>
</feature>
<dbReference type="Proteomes" id="UP000050514">
    <property type="component" value="Unassembled WGS sequence"/>
</dbReference>
<name>A0A0P6X4U6_9CHLR</name>
<proteinExistence type="predicted"/>
<keyword evidence="1" id="KW-0472">Membrane</keyword>
<dbReference type="AlphaFoldDB" id="A0A0P6X4U6"/>
<evidence type="ECO:0000313" key="2">
    <source>
        <dbReference type="EMBL" id="KPL74439.1"/>
    </source>
</evidence>
<dbReference type="EMBL" id="LGHJ01000017">
    <property type="protein sequence ID" value="KPL74439.1"/>
    <property type="molecule type" value="Genomic_DNA"/>
</dbReference>
<evidence type="ECO:0000256" key="1">
    <source>
        <dbReference type="SAM" id="Phobius"/>
    </source>
</evidence>
<keyword evidence="1" id="KW-1133">Transmembrane helix</keyword>
<protein>
    <submittedName>
        <fullName evidence="2">Uncharacterized protein</fullName>
    </submittedName>
</protein>
<dbReference type="InterPro" id="IPR036514">
    <property type="entry name" value="SGNH_hydro_sf"/>
</dbReference>
<sequence length="441" mass="48239">MVHVQFNQQWIRISSLLSGLVLLGLLASLVHPVKAQTTQPPEICTMPFQSVALPLTELGGNEYIRMDGKSTGFSGGLYPEGSNNRPVQHEAAGLELSHQIQPLTKEGLRDDINGRILLISIGMSNTATEFGAFMRLAQQKAELNPQLVLLNGALPNQIAERWANPDGIAWQELDRRITGYGFTAQQVQVAWIKLTNTGGGDFPQKAEALQADLQAVVLHLKEKFPNLKLVFLSSRTRSYTYWRGLSPEPLAYETGFAVKWLIEKQIAGDPALNFDPEKGEIKAPFLSWGPYLWADGENPRKDGFFWLGSDLTRDCTHPSPAGAEKVAHQLWEFFSTDTITRDWFLVSPAASSPTIEMQIRNSPTVISSLPSVTPQASPSMISTLPLDSTASFVPTYAATEAAKEGGQPADSISGKAASIFLLAALVVAGIVWGWSRRRNNG</sequence>
<dbReference type="STRING" id="360411.AC812_11460"/>
<keyword evidence="1" id="KW-0812">Transmembrane</keyword>